<evidence type="ECO:0000256" key="1">
    <source>
        <dbReference type="SAM" id="MobiDB-lite"/>
    </source>
</evidence>
<feature type="compositionally biased region" description="Basic residues" evidence="1">
    <location>
        <begin position="1188"/>
        <end position="1199"/>
    </location>
</feature>
<feature type="compositionally biased region" description="Polar residues" evidence="1">
    <location>
        <begin position="640"/>
        <end position="651"/>
    </location>
</feature>
<feature type="compositionally biased region" description="Low complexity" evidence="1">
    <location>
        <begin position="174"/>
        <end position="202"/>
    </location>
</feature>
<feature type="compositionally biased region" description="Basic and acidic residues" evidence="1">
    <location>
        <begin position="1100"/>
        <end position="1114"/>
    </location>
</feature>
<feature type="region of interest" description="Disordered" evidence="1">
    <location>
        <begin position="252"/>
        <end position="277"/>
    </location>
</feature>
<feature type="region of interest" description="Disordered" evidence="1">
    <location>
        <begin position="348"/>
        <end position="368"/>
    </location>
</feature>
<feature type="compositionally biased region" description="Low complexity" evidence="1">
    <location>
        <begin position="441"/>
        <end position="452"/>
    </location>
</feature>
<dbReference type="EMBL" id="CAJNJA010048086">
    <property type="protein sequence ID" value="CAE7828712.1"/>
    <property type="molecule type" value="Genomic_DNA"/>
</dbReference>
<accession>A0A812ZHT5</accession>
<dbReference type="AlphaFoldDB" id="A0A812ZHT5"/>
<evidence type="ECO:0000313" key="2">
    <source>
        <dbReference type="EMBL" id="CAE7828712.1"/>
    </source>
</evidence>
<feature type="non-terminal residue" evidence="2">
    <location>
        <position position="1"/>
    </location>
</feature>
<feature type="region of interest" description="Disordered" evidence="1">
    <location>
        <begin position="1074"/>
        <end position="1199"/>
    </location>
</feature>
<dbReference type="OrthoDB" id="437394at2759"/>
<keyword evidence="3" id="KW-1185">Reference proteome</keyword>
<sequence>FTAFGDCGPPWNPWKAVTASPLMTLLTTPHAWSTLPGMSNILLTSATPCTSTILSTTIQCPRSALTAGVHSTICPQTDTATNAVPENDTDDFEYEDLAPDDADDLGEGDVTGSVSGGETADHEDDVSSAHQNGDHRHDPGRWNSEADGAAGPPPEFRTFWGPGGSDDSSDDEMGAAADNGTSPVPGVYASGAGPGASSHSHVPGQPCQHVDIHQNFHYHHHQYHRHNHYKSKTVQKFYGGNNKRGVIDLSDVESEQSDDYEHPEHPESESDNDPVKWDELSNHYQETWMSMDRLSSSPDSIRPPDNFKRPKKVNPMNDPYDPSSLGLSVPTGSLQQVYEWCRQNMSAHTGPASVADSPRSPVSTGSHEQELMAELEEQIFGPPASLMLAPRAPVSKSTPVRRGKSKSKTPPPFVVPAAKGIQTLFRINPDEAVQTGSGPGNASSNVESAASSTYVAPQQHVGKVHGEDDDEHPGLCTGPSINEGDLGHVGLHVSPDEVPTLIIEEEDDVDDTNHDGCRGINQTRTQGPRAEMPTEHPADIGGPTEPESSGNVSASATGGHAETGDAEQGTQSDTGEPSGHAKTRDAEQGTESATGGNAKRGDAQQGIQSATGGHAKTGDAEQDIQSARGGHAKRGDAEQGMQSHQQRSSCGATSKIAGSLLEGLQWHDHAMDVIEDSIDLDMHDIVRAAHADTMSTAFSGIEAPHTASCANRSAMGKALGTDIPFPRLLHMIEFDPHNQPELLLVARETGACLFGDIGRFFRPELSEVLEQLRQKPMMCVEVLAPVLASGRAVKSSSFCLTHQRHCCLKSARRHVAGTSCVPYSKRGSGAALMDFNTVYSLCWIGLRMLLQEPDITNILSELSPLSRFAVRFHRACSWTWREFFFRHEFNDSDIPEMYNPIQDELVQEWMWASHRQSSRVAGQEDQDAHKVPEADRIDLMHDPMIFRSTLNATETKFLEAYVAQSPGECWQLNQNPCNGHGARTTGPCLMTLIRNSHLLYTDSVMPERWLLGSEAVLAQAFPLHPGQPVTRKVMRQQAGNSMNVLAMALIDLHSLTYTHIDTPVLFKQICDGRRTQQKRRGRHMQDVYTRHGSGASLDTHMSDSEVLETEKSRGSELPSRLGSSRLMSDKFKAVVSRKPSVPQSLSSNSESKSAPEKPKESSCGSTRLEMLAAAKKAKTVQKDQKFQCQKRLRTKTKCH</sequence>
<proteinExistence type="predicted"/>
<feature type="compositionally biased region" description="Basic and acidic residues" evidence="1">
    <location>
        <begin position="259"/>
        <end position="277"/>
    </location>
</feature>
<comment type="caution">
    <text evidence="2">The sequence shown here is derived from an EMBL/GenBank/DDBJ whole genome shotgun (WGS) entry which is preliminary data.</text>
</comment>
<protein>
    <submittedName>
        <fullName evidence="2">Uncharacterized protein</fullName>
    </submittedName>
</protein>
<reference evidence="2" key="1">
    <citation type="submission" date="2021-02" db="EMBL/GenBank/DDBJ databases">
        <authorList>
            <person name="Dougan E. K."/>
            <person name="Rhodes N."/>
            <person name="Thang M."/>
            <person name="Chan C."/>
        </authorList>
    </citation>
    <scope>NUCLEOTIDE SEQUENCE</scope>
</reference>
<feature type="region of interest" description="Disordered" evidence="1">
    <location>
        <begin position="386"/>
        <end position="417"/>
    </location>
</feature>
<organism evidence="2 3">
    <name type="scientific">Symbiodinium necroappetens</name>
    <dbReference type="NCBI Taxonomy" id="1628268"/>
    <lineage>
        <taxon>Eukaryota</taxon>
        <taxon>Sar</taxon>
        <taxon>Alveolata</taxon>
        <taxon>Dinophyceae</taxon>
        <taxon>Suessiales</taxon>
        <taxon>Symbiodiniaceae</taxon>
        <taxon>Symbiodinium</taxon>
    </lineage>
</organism>
<name>A0A812ZHT5_9DINO</name>
<evidence type="ECO:0000313" key="3">
    <source>
        <dbReference type="Proteomes" id="UP000601435"/>
    </source>
</evidence>
<feature type="compositionally biased region" description="Low complexity" evidence="1">
    <location>
        <begin position="1142"/>
        <end position="1152"/>
    </location>
</feature>
<feature type="region of interest" description="Disordered" evidence="1">
    <location>
        <begin position="431"/>
        <end position="488"/>
    </location>
</feature>
<dbReference type="Proteomes" id="UP000601435">
    <property type="component" value="Unassembled WGS sequence"/>
</dbReference>
<gene>
    <name evidence="2" type="ORF">SNEC2469_LOCUS24758</name>
</gene>
<feature type="compositionally biased region" description="Polar residues" evidence="1">
    <location>
        <begin position="546"/>
        <end position="556"/>
    </location>
</feature>
<feature type="region of interest" description="Disordered" evidence="1">
    <location>
        <begin position="507"/>
        <end position="651"/>
    </location>
</feature>
<feature type="region of interest" description="Disordered" evidence="1">
    <location>
        <begin position="292"/>
        <end position="323"/>
    </location>
</feature>
<feature type="region of interest" description="Disordered" evidence="1">
    <location>
        <begin position="77"/>
        <end position="205"/>
    </location>
</feature>
<feature type="compositionally biased region" description="Acidic residues" evidence="1">
    <location>
        <begin position="87"/>
        <end position="107"/>
    </location>
</feature>